<evidence type="ECO:0000256" key="8">
    <source>
        <dbReference type="ARBA" id="ARBA00022792"/>
    </source>
</evidence>
<evidence type="ECO:0000256" key="11">
    <source>
        <dbReference type="ARBA" id="ARBA00023136"/>
    </source>
</evidence>
<name>A0AAV2IJ19_LYMST</name>
<evidence type="ECO:0000256" key="1">
    <source>
        <dbReference type="ARBA" id="ARBA00003195"/>
    </source>
</evidence>
<evidence type="ECO:0000256" key="7">
    <source>
        <dbReference type="ARBA" id="ARBA00022660"/>
    </source>
</evidence>
<dbReference type="GO" id="GO:0005758">
    <property type="term" value="C:mitochondrial intermembrane space"/>
    <property type="evidence" value="ECO:0007669"/>
    <property type="project" value="UniProtKB-SubCell"/>
</dbReference>
<dbReference type="GO" id="GO:0005743">
    <property type="term" value="C:mitochondrial inner membrane"/>
    <property type="evidence" value="ECO:0007669"/>
    <property type="project" value="UniProtKB-SubCell"/>
</dbReference>
<keyword evidence="8" id="KW-0999">Mitochondrion inner membrane</keyword>
<dbReference type="AlphaFoldDB" id="A0AAV2IJ19"/>
<dbReference type="InterPro" id="IPR008698">
    <property type="entry name" value="NDUB7"/>
</dbReference>
<keyword evidence="10" id="KW-0496">Mitochondrion</keyword>
<evidence type="ECO:0000256" key="3">
    <source>
        <dbReference type="ARBA" id="ARBA00004637"/>
    </source>
</evidence>
<evidence type="ECO:0000256" key="12">
    <source>
        <dbReference type="ARBA" id="ARBA00023157"/>
    </source>
</evidence>
<evidence type="ECO:0000256" key="5">
    <source>
        <dbReference type="ARBA" id="ARBA00018677"/>
    </source>
</evidence>
<comment type="caution">
    <text evidence="13">The sequence shown here is derived from an EMBL/GenBank/DDBJ whole genome shotgun (WGS) entry which is preliminary data.</text>
</comment>
<keyword evidence="12" id="KW-1015">Disulfide bond</keyword>
<evidence type="ECO:0000313" key="14">
    <source>
        <dbReference type="Proteomes" id="UP001497497"/>
    </source>
</evidence>
<dbReference type="PROSITE" id="PS51808">
    <property type="entry name" value="CHCH"/>
    <property type="match status" value="1"/>
</dbReference>
<dbReference type="EMBL" id="CAXITT010000865">
    <property type="protein sequence ID" value="CAL1546845.1"/>
    <property type="molecule type" value="Genomic_DNA"/>
</dbReference>
<keyword evidence="14" id="KW-1185">Reference proteome</keyword>
<dbReference type="PANTHER" id="PTHR20900:SF0">
    <property type="entry name" value="NADH DEHYDROGENASE [UBIQUINONE] 1 BETA SUBCOMPLEX SUBUNIT 7"/>
    <property type="match status" value="1"/>
</dbReference>
<dbReference type="Pfam" id="PF05676">
    <property type="entry name" value="NDUF_B7"/>
    <property type="match status" value="1"/>
</dbReference>
<evidence type="ECO:0000256" key="4">
    <source>
        <dbReference type="ARBA" id="ARBA00008006"/>
    </source>
</evidence>
<organism evidence="13 14">
    <name type="scientific">Lymnaea stagnalis</name>
    <name type="common">Great pond snail</name>
    <name type="synonym">Helix stagnalis</name>
    <dbReference type="NCBI Taxonomy" id="6523"/>
    <lineage>
        <taxon>Eukaryota</taxon>
        <taxon>Metazoa</taxon>
        <taxon>Spiralia</taxon>
        <taxon>Lophotrochozoa</taxon>
        <taxon>Mollusca</taxon>
        <taxon>Gastropoda</taxon>
        <taxon>Heterobranchia</taxon>
        <taxon>Euthyneura</taxon>
        <taxon>Panpulmonata</taxon>
        <taxon>Hygrophila</taxon>
        <taxon>Lymnaeoidea</taxon>
        <taxon>Lymnaeidae</taxon>
        <taxon>Lymnaea</taxon>
    </lineage>
</organism>
<keyword evidence="6" id="KW-0813">Transport</keyword>
<proteinExistence type="inferred from homology"/>
<protein>
    <recommendedName>
        <fullName evidence="5">NADH dehydrogenase [ubiquinone] 1 beta subcomplex subunit 7</fullName>
    </recommendedName>
</protein>
<sequence length="131" mass="15790">MGSTLGPMWYTYVSHPDTAPDYKNPPTFDPMLGFPNGRKEKTIKATREELDKANIPLDKRDYCVDYFLAFVKCRQEHFPRVSKYCSQQRHAWEHCENKDEIMRVKEWERERRLKERSKRIACKENREEMAE</sequence>
<evidence type="ECO:0000256" key="6">
    <source>
        <dbReference type="ARBA" id="ARBA00022448"/>
    </source>
</evidence>
<dbReference type="Proteomes" id="UP001497497">
    <property type="component" value="Unassembled WGS sequence"/>
</dbReference>
<reference evidence="13 14" key="1">
    <citation type="submission" date="2024-04" db="EMBL/GenBank/DDBJ databases">
        <authorList>
            <consortium name="Genoscope - CEA"/>
            <person name="William W."/>
        </authorList>
    </citation>
    <scope>NUCLEOTIDE SEQUENCE [LARGE SCALE GENOMIC DNA]</scope>
</reference>
<keyword evidence="11" id="KW-0472">Membrane</keyword>
<comment type="similarity">
    <text evidence="4">Belongs to the complex I NDUFB7 subunit family.</text>
</comment>
<comment type="function">
    <text evidence="1">Accessory subunit of the mitochondrial membrane respiratory chain NADH dehydrogenase (Complex I), that is believed not to be involved in catalysis. Complex I functions in the transfer of electrons from NADH to the respiratory chain. The immediate electron acceptor for the enzyme is believed to be ubiquinone.</text>
</comment>
<keyword evidence="7" id="KW-0679">Respiratory chain</keyword>
<evidence type="ECO:0000256" key="9">
    <source>
        <dbReference type="ARBA" id="ARBA00022982"/>
    </source>
</evidence>
<accession>A0AAV2IJ19</accession>
<evidence type="ECO:0000256" key="2">
    <source>
        <dbReference type="ARBA" id="ARBA00004569"/>
    </source>
</evidence>
<evidence type="ECO:0000256" key="10">
    <source>
        <dbReference type="ARBA" id="ARBA00023128"/>
    </source>
</evidence>
<keyword evidence="9" id="KW-0249">Electron transport</keyword>
<evidence type="ECO:0000313" key="13">
    <source>
        <dbReference type="EMBL" id="CAL1546845.1"/>
    </source>
</evidence>
<gene>
    <name evidence="13" type="ORF">GSLYS_00020222001</name>
</gene>
<dbReference type="PANTHER" id="PTHR20900">
    <property type="entry name" value="NADH:UBIQUINONE OXIDOREDUCTASE B18-LIKE SUBUNIT"/>
    <property type="match status" value="1"/>
</dbReference>
<comment type="subcellular location">
    <subcellularLocation>
        <location evidence="3">Mitochondrion inner membrane</location>
        <topology evidence="3">Peripheral membrane protein</topology>
    </subcellularLocation>
    <subcellularLocation>
        <location evidence="2">Mitochondrion intermembrane space</location>
    </subcellularLocation>
</comment>